<evidence type="ECO:0000313" key="13">
    <source>
        <dbReference type="Proteomes" id="UP001165393"/>
    </source>
</evidence>
<dbReference type="PANTHER" id="PTHR35091">
    <property type="entry name" value="FLAGELLAR PROTEIN FLIL"/>
    <property type="match status" value="1"/>
</dbReference>
<evidence type="ECO:0000256" key="2">
    <source>
        <dbReference type="ARBA" id="ARBA00004162"/>
    </source>
</evidence>
<keyword evidence="10" id="KW-0997">Cell inner membrane</keyword>
<evidence type="ECO:0000256" key="6">
    <source>
        <dbReference type="ARBA" id="ARBA00022692"/>
    </source>
</evidence>
<evidence type="ECO:0000256" key="11">
    <source>
        <dbReference type="SAM" id="SignalP"/>
    </source>
</evidence>
<keyword evidence="8" id="KW-1133">Transmembrane helix</keyword>
<gene>
    <name evidence="12" type="primary">fliL</name>
    <name evidence="12" type="ORF">NAF29_14810</name>
</gene>
<evidence type="ECO:0000256" key="7">
    <source>
        <dbReference type="ARBA" id="ARBA00022779"/>
    </source>
</evidence>
<keyword evidence="5 10" id="KW-0145">Chemotaxis</keyword>
<keyword evidence="6" id="KW-0812">Transmembrane</keyword>
<dbReference type="GO" id="GO:0009425">
    <property type="term" value="C:bacterial-type flagellum basal body"/>
    <property type="evidence" value="ECO:0007669"/>
    <property type="project" value="InterPro"/>
</dbReference>
<evidence type="ECO:0000256" key="5">
    <source>
        <dbReference type="ARBA" id="ARBA00022500"/>
    </source>
</evidence>
<keyword evidence="13" id="KW-1185">Reference proteome</keyword>
<evidence type="ECO:0000256" key="1">
    <source>
        <dbReference type="ARBA" id="ARBA00002254"/>
    </source>
</evidence>
<reference evidence="12 13" key="1">
    <citation type="journal article" date="2013" name="Antonie Van Leeuwenhoek">
        <title>Echinimonas agarilytica gen. nov., sp. nov., a new gammaproteobacterium isolated from the sea urchin Strongylocentrotus intermedius.</title>
        <authorList>
            <person name="Nedashkovskaya O.I."/>
            <person name="Stenkova A.M."/>
            <person name="Zhukova N.V."/>
            <person name="Van Trappen S."/>
            <person name="Lee J.S."/>
            <person name="Kim S.B."/>
        </authorList>
    </citation>
    <scope>NUCLEOTIDE SEQUENCE [LARGE SCALE GENOMIC DNA]</scope>
    <source>
        <strain evidence="12 13">KMM 6351</strain>
    </source>
</reference>
<feature type="chain" id="PRO_5041448969" description="Flagellar protein FliL" evidence="11">
    <location>
        <begin position="40"/>
        <end position="147"/>
    </location>
</feature>
<evidence type="ECO:0000256" key="9">
    <source>
        <dbReference type="ARBA" id="ARBA00023136"/>
    </source>
</evidence>
<keyword evidence="12" id="KW-0969">Cilium</keyword>
<dbReference type="GO" id="GO:0006935">
    <property type="term" value="P:chemotaxis"/>
    <property type="evidence" value="ECO:0007669"/>
    <property type="project" value="UniProtKB-KW"/>
</dbReference>
<evidence type="ECO:0000256" key="8">
    <source>
        <dbReference type="ARBA" id="ARBA00022989"/>
    </source>
</evidence>
<evidence type="ECO:0000256" key="10">
    <source>
        <dbReference type="RuleBase" id="RU364125"/>
    </source>
</evidence>
<comment type="caution">
    <text evidence="12">The sequence shown here is derived from an EMBL/GenBank/DDBJ whole genome shotgun (WGS) entry which is preliminary data.</text>
</comment>
<dbReference type="EMBL" id="JAMQGP010000008">
    <property type="protein sequence ID" value="MCM2680924.1"/>
    <property type="molecule type" value="Genomic_DNA"/>
</dbReference>
<comment type="function">
    <text evidence="1 10">Controls the rotational direction of flagella during chemotaxis.</text>
</comment>
<evidence type="ECO:0000256" key="4">
    <source>
        <dbReference type="ARBA" id="ARBA00022475"/>
    </source>
</evidence>
<sequence length="147" mass="16467">MSSNEFICPMWTHLRHSINVALLSVIALVSTMHSAPAQAAGDLAYYGFEPDIVTNYIRKGSDLGYIRLTAEIMVDGNSNLEIIEHHAPLLRAAVVEIFGRQAEEKVKSIAGREEIRRQCLQAINDLLEQETGRPLAADLLFTKYLYH</sequence>
<dbReference type="AlphaFoldDB" id="A0AA41WAJ2"/>
<dbReference type="InterPro" id="IPR005503">
    <property type="entry name" value="FliL"/>
</dbReference>
<keyword evidence="7 10" id="KW-0283">Flagellar rotation</keyword>
<dbReference type="PANTHER" id="PTHR35091:SF5">
    <property type="entry name" value="FLAGELLAR PROTEIN FLIL"/>
    <property type="match status" value="1"/>
</dbReference>
<comment type="similarity">
    <text evidence="3 10">Belongs to the FliL family.</text>
</comment>
<comment type="subcellular location">
    <subcellularLocation>
        <location evidence="10">Cell inner membrane</location>
    </subcellularLocation>
    <subcellularLocation>
        <location evidence="2">Cell membrane</location>
        <topology evidence="2">Single-pass membrane protein</topology>
    </subcellularLocation>
</comment>
<feature type="signal peptide" evidence="11">
    <location>
        <begin position="1"/>
        <end position="39"/>
    </location>
</feature>
<evidence type="ECO:0000313" key="12">
    <source>
        <dbReference type="EMBL" id="MCM2680924.1"/>
    </source>
</evidence>
<keyword evidence="12" id="KW-0966">Cell projection</keyword>
<accession>A0AA41WAJ2</accession>
<keyword evidence="4" id="KW-1003">Cell membrane</keyword>
<dbReference type="Pfam" id="PF03748">
    <property type="entry name" value="FliL"/>
    <property type="match status" value="1"/>
</dbReference>
<evidence type="ECO:0000256" key="3">
    <source>
        <dbReference type="ARBA" id="ARBA00008281"/>
    </source>
</evidence>
<protein>
    <recommendedName>
        <fullName evidence="10">Flagellar protein FliL</fullName>
    </recommendedName>
</protein>
<organism evidence="12 13">
    <name type="scientific">Echinimonas agarilytica</name>
    <dbReference type="NCBI Taxonomy" id="1215918"/>
    <lineage>
        <taxon>Bacteria</taxon>
        <taxon>Pseudomonadati</taxon>
        <taxon>Pseudomonadota</taxon>
        <taxon>Gammaproteobacteria</taxon>
        <taxon>Alteromonadales</taxon>
        <taxon>Echinimonadaceae</taxon>
        <taxon>Echinimonas</taxon>
    </lineage>
</organism>
<keyword evidence="9 10" id="KW-0472">Membrane</keyword>
<keyword evidence="12" id="KW-0282">Flagellum</keyword>
<dbReference type="Proteomes" id="UP001165393">
    <property type="component" value="Unassembled WGS sequence"/>
</dbReference>
<keyword evidence="11" id="KW-0732">Signal</keyword>
<name>A0AA41WAJ2_9GAMM</name>
<dbReference type="GO" id="GO:0071978">
    <property type="term" value="P:bacterial-type flagellum-dependent swarming motility"/>
    <property type="evidence" value="ECO:0007669"/>
    <property type="project" value="TreeGrafter"/>
</dbReference>
<proteinExistence type="inferred from homology"/>
<dbReference type="GO" id="GO:0005886">
    <property type="term" value="C:plasma membrane"/>
    <property type="evidence" value="ECO:0007669"/>
    <property type="project" value="UniProtKB-SubCell"/>
</dbReference>